<dbReference type="InterPro" id="IPR011051">
    <property type="entry name" value="RmlC_Cupin_sf"/>
</dbReference>
<dbReference type="InterPro" id="IPR013096">
    <property type="entry name" value="Cupin_2"/>
</dbReference>
<evidence type="ECO:0000313" key="5">
    <source>
        <dbReference type="EMBL" id="MBO0948850.1"/>
    </source>
</evidence>
<dbReference type="PROSITE" id="PS00041">
    <property type="entry name" value="HTH_ARAC_FAMILY_1"/>
    <property type="match status" value="1"/>
</dbReference>
<evidence type="ECO:0000256" key="2">
    <source>
        <dbReference type="ARBA" id="ARBA00023125"/>
    </source>
</evidence>
<dbReference type="Gene3D" id="2.60.120.10">
    <property type="entry name" value="Jelly Rolls"/>
    <property type="match status" value="1"/>
</dbReference>
<reference evidence="5 6" key="1">
    <citation type="submission" date="2021-03" db="EMBL/GenBank/DDBJ databases">
        <title>Fibrella sp. HMF5405 genome sequencing and assembly.</title>
        <authorList>
            <person name="Kang H."/>
            <person name="Kim H."/>
            <person name="Bae S."/>
            <person name="Joh K."/>
        </authorList>
    </citation>
    <scope>NUCLEOTIDE SEQUENCE [LARGE SCALE GENOMIC DNA]</scope>
    <source>
        <strain evidence="5 6">HMF5405</strain>
    </source>
</reference>
<keyword evidence="2" id="KW-0238">DNA-binding</keyword>
<dbReference type="InterPro" id="IPR018062">
    <property type="entry name" value="HTH_AraC-typ_CS"/>
</dbReference>
<dbReference type="SUPFAM" id="SSF46689">
    <property type="entry name" value="Homeodomain-like"/>
    <property type="match status" value="2"/>
</dbReference>
<dbReference type="Pfam" id="PF12833">
    <property type="entry name" value="HTH_18"/>
    <property type="match status" value="1"/>
</dbReference>
<dbReference type="Proteomes" id="UP000664628">
    <property type="component" value="Unassembled WGS sequence"/>
</dbReference>
<dbReference type="PANTHER" id="PTHR43280:SF27">
    <property type="entry name" value="TRANSCRIPTIONAL REGULATOR MTLR"/>
    <property type="match status" value="1"/>
</dbReference>
<accession>A0ABS3JFS6</accession>
<evidence type="ECO:0000256" key="3">
    <source>
        <dbReference type="ARBA" id="ARBA00023163"/>
    </source>
</evidence>
<dbReference type="RefSeq" id="WP_207328796.1">
    <property type="nucleotide sequence ID" value="NZ_JAFMYW010000002.1"/>
</dbReference>
<dbReference type="PANTHER" id="PTHR43280">
    <property type="entry name" value="ARAC-FAMILY TRANSCRIPTIONAL REGULATOR"/>
    <property type="match status" value="1"/>
</dbReference>
<sequence length="300" mass="33902">MKSALRKDIESGIGSFVVRDLIEPHFDPNWHFHPHYQLFLVEEGTGTRFIGDSIRPFSPGDLVMIGPDLPHLWRSDQAYFLPESGLQTHGLVVYFTDDCLGSEFFNKPEMHRIRQLLESSRQGLTWIGETHEQTVAALRKLVVQAPTFRRVLDFLALLDDLAHATDVQLITSANYSNPMKPADADEGSASSQAYRRMQAVHTYVLTHFHEAIKLDTVADIAGLTPSAFCRYFKVRTNKTFVDFVTEVRIGHACKLLINSDLSISQIGYESGFRTMSNFNRQFRDVTGQTPSQYVKTMGGV</sequence>
<evidence type="ECO:0000256" key="1">
    <source>
        <dbReference type="ARBA" id="ARBA00023015"/>
    </source>
</evidence>
<proteinExistence type="predicted"/>
<evidence type="ECO:0000259" key="4">
    <source>
        <dbReference type="PROSITE" id="PS01124"/>
    </source>
</evidence>
<dbReference type="CDD" id="cd06976">
    <property type="entry name" value="cupin_MtlR-like_N"/>
    <property type="match status" value="1"/>
</dbReference>
<keyword evidence="3" id="KW-0804">Transcription</keyword>
<feature type="domain" description="HTH araC/xylS-type" evidence="4">
    <location>
        <begin position="198"/>
        <end position="296"/>
    </location>
</feature>
<organism evidence="5 6">
    <name type="scientific">Fibrella forsythiae</name>
    <dbReference type="NCBI Taxonomy" id="2817061"/>
    <lineage>
        <taxon>Bacteria</taxon>
        <taxon>Pseudomonadati</taxon>
        <taxon>Bacteroidota</taxon>
        <taxon>Cytophagia</taxon>
        <taxon>Cytophagales</taxon>
        <taxon>Spirosomataceae</taxon>
        <taxon>Fibrella</taxon>
    </lineage>
</organism>
<dbReference type="PROSITE" id="PS01124">
    <property type="entry name" value="HTH_ARAC_FAMILY_2"/>
    <property type="match status" value="1"/>
</dbReference>
<evidence type="ECO:0000313" key="6">
    <source>
        <dbReference type="Proteomes" id="UP000664628"/>
    </source>
</evidence>
<dbReference type="SUPFAM" id="SSF51182">
    <property type="entry name" value="RmlC-like cupins"/>
    <property type="match status" value="1"/>
</dbReference>
<gene>
    <name evidence="5" type="ORF">J2I46_09675</name>
</gene>
<dbReference type="EMBL" id="JAFMYW010000002">
    <property type="protein sequence ID" value="MBO0948850.1"/>
    <property type="molecule type" value="Genomic_DNA"/>
</dbReference>
<dbReference type="Gene3D" id="1.10.10.60">
    <property type="entry name" value="Homeodomain-like"/>
    <property type="match status" value="2"/>
</dbReference>
<dbReference type="Pfam" id="PF07883">
    <property type="entry name" value="Cupin_2"/>
    <property type="match status" value="1"/>
</dbReference>
<keyword evidence="6" id="KW-1185">Reference proteome</keyword>
<dbReference type="InterPro" id="IPR009057">
    <property type="entry name" value="Homeodomain-like_sf"/>
</dbReference>
<protein>
    <submittedName>
        <fullName evidence="5">AraC family transcriptional regulator</fullName>
    </submittedName>
</protein>
<name>A0ABS3JFS6_9BACT</name>
<dbReference type="InterPro" id="IPR018060">
    <property type="entry name" value="HTH_AraC"/>
</dbReference>
<dbReference type="SMART" id="SM00342">
    <property type="entry name" value="HTH_ARAC"/>
    <property type="match status" value="1"/>
</dbReference>
<comment type="caution">
    <text evidence="5">The sequence shown here is derived from an EMBL/GenBank/DDBJ whole genome shotgun (WGS) entry which is preliminary data.</text>
</comment>
<dbReference type="InterPro" id="IPR014710">
    <property type="entry name" value="RmlC-like_jellyroll"/>
</dbReference>
<keyword evidence="1" id="KW-0805">Transcription regulation</keyword>